<keyword evidence="1" id="KW-0812">Transmembrane</keyword>
<evidence type="ECO:0000256" key="1">
    <source>
        <dbReference type="SAM" id="Phobius"/>
    </source>
</evidence>
<gene>
    <name evidence="2" type="ORF">METZ01_LOCUS142628</name>
</gene>
<keyword evidence="1" id="KW-1133">Transmembrane helix</keyword>
<sequence>MSSGVKFSPNRFKLSLFIISSAVPMFISDLISNSSNLSNVS</sequence>
<keyword evidence="1" id="KW-0472">Membrane</keyword>
<proteinExistence type="predicted"/>
<accession>A0A381ZKV1</accession>
<feature type="transmembrane region" description="Helical" evidence="1">
    <location>
        <begin position="12"/>
        <end position="31"/>
    </location>
</feature>
<organism evidence="2">
    <name type="scientific">marine metagenome</name>
    <dbReference type="NCBI Taxonomy" id="408172"/>
    <lineage>
        <taxon>unclassified sequences</taxon>
        <taxon>metagenomes</taxon>
        <taxon>ecological metagenomes</taxon>
    </lineage>
</organism>
<name>A0A381ZKV1_9ZZZZ</name>
<reference evidence="2" key="1">
    <citation type="submission" date="2018-05" db="EMBL/GenBank/DDBJ databases">
        <authorList>
            <person name="Lanie J.A."/>
            <person name="Ng W.-L."/>
            <person name="Kazmierczak K.M."/>
            <person name="Andrzejewski T.M."/>
            <person name="Davidsen T.M."/>
            <person name="Wayne K.J."/>
            <person name="Tettelin H."/>
            <person name="Glass J.I."/>
            <person name="Rusch D."/>
            <person name="Podicherti R."/>
            <person name="Tsui H.-C.T."/>
            <person name="Winkler M.E."/>
        </authorList>
    </citation>
    <scope>NUCLEOTIDE SEQUENCE</scope>
</reference>
<protein>
    <submittedName>
        <fullName evidence="2">Uncharacterized protein</fullName>
    </submittedName>
</protein>
<dbReference type="AlphaFoldDB" id="A0A381ZKV1"/>
<evidence type="ECO:0000313" key="2">
    <source>
        <dbReference type="EMBL" id="SVA89774.1"/>
    </source>
</evidence>
<dbReference type="EMBL" id="UINC01021690">
    <property type="protein sequence ID" value="SVA89774.1"/>
    <property type="molecule type" value="Genomic_DNA"/>
</dbReference>